<dbReference type="InterPro" id="IPR051120">
    <property type="entry name" value="ABC_AA/LPS_Transport"/>
</dbReference>
<dbReference type="AlphaFoldDB" id="A0A3S0NWJ2"/>
<keyword evidence="1" id="KW-0813">Transport</keyword>
<keyword evidence="3 5" id="KW-0067">ATP-binding</keyword>
<protein>
    <submittedName>
        <fullName evidence="5">ATP-binding cassette domain-containing protein</fullName>
    </submittedName>
</protein>
<dbReference type="EMBL" id="RXHI01000027">
    <property type="protein sequence ID" value="RUA21993.1"/>
    <property type="molecule type" value="Genomic_DNA"/>
</dbReference>
<dbReference type="GO" id="GO:1903806">
    <property type="term" value="P:L-isoleucine import across plasma membrane"/>
    <property type="evidence" value="ECO:0007669"/>
    <property type="project" value="TreeGrafter"/>
</dbReference>
<dbReference type="PANTHER" id="PTHR45772:SF7">
    <property type="entry name" value="AMINO ACID ABC TRANSPORTER ATP-BINDING PROTEIN"/>
    <property type="match status" value="1"/>
</dbReference>
<dbReference type="GO" id="GO:0015188">
    <property type="term" value="F:L-isoleucine transmembrane transporter activity"/>
    <property type="evidence" value="ECO:0007669"/>
    <property type="project" value="TreeGrafter"/>
</dbReference>
<dbReference type="GO" id="GO:0015192">
    <property type="term" value="F:L-phenylalanine transmembrane transporter activity"/>
    <property type="evidence" value="ECO:0007669"/>
    <property type="project" value="TreeGrafter"/>
</dbReference>
<dbReference type="GO" id="GO:0005304">
    <property type="term" value="F:L-valine transmembrane transporter activity"/>
    <property type="evidence" value="ECO:0007669"/>
    <property type="project" value="TreeGrafter"/>
</dbReference>
<dbReference type="GO" id="GO:0015808">
    <property type="term" value="P:L-alanine transport"/>
    <property type="evidence" value="ECO:0007669"/>
    <property type="project" value="TreeGrafter"/>
</dbReference>
<proteinExistence type="predicted"/>
<gene>
    <name evidence="5" type="ORF">DSL92_08305</name>
</gene>
<evidence type="ECO:0000313" key="5">
    <source>
        <dbReference type="EMBL" id="RUA21993.1"/>
    </source>
</evidence>
<evidence type="ECO:0000256" key="2">
    <source>
        <dbReference type="ARBA" id="ARBA00022741"/>
    </source>
</evidence>
<dbReference type="GO" id="GO:1903805">
    <property type="term" value="P:L-valine import across plasma membrane"/>
    <property type="evidence" value="ECO:0007669"/>
    <property type="project" value="TreeGrafter"/>
</dbReference>
<dbReference type="GO" id="GO:0016887">
    <property type="term" value="F:ATP hydrolysis activity"/>
    <property type="evidence" value="ECO:0007669"/>
    <property type="project" value="InterPro"/>
</dbReference>
<dbReference type="GO" id="GO:0005524">
    <property type="term" value="F:ATP binding"/>
    <property type="evidence" value="ECO:0007669"/>
    <property type="project" value="UniProtKB-KW"/>
</dbReference>
<dbReference type="Gene3D" id="3.40.50.300">
    <property type="entry name" value="P-loop containing nucleotide triphosphate hydrolases"/>
    <property type="match status" value="1"/>
</dbReference>
<feature type="domain" description="ABC transporter" evidence="4">
    <location>
        <begin position="30"/>
        <end position="119"/>
    </location>
</feature>
<comment type="caution">
    <text evidence="5">The sequence shown here is derived from an EMBL/GenBank/DDBJ whole genome shotgun (WGS) entry which is preliminary data.</text>
</comment>
<name>A0A3S0NWJ2_9GAMM</name>
<evidence type="ECO:0000259" key="4">
    <source>
        <dbReference type="Pfam" id="PF00005"/>
    </source>
</evidence>
<reference evidence="5" key="1">
    <citation type="submission" date="2018-12" db="EMBL/GenBank/DDBJ databases">
        <authorList>
            <person name="Jadhav K."/>
            <person name="Kushwaha B."/>
            <person name="Jadhav I."/>
        </authorList>
    </citation>
    <scope>NUCLEOTIDE SEQUENCE [LARGE SCALE GENOMIC DNA]</scope>
    <source>
        <strain evidence="5">SBS 10</strain>
    </source>
</reference>
<dbReference type="SUPFAM" id="SSF52540">
    <property type="entry name" value="P-loop containing nucleoside triphosphate hydrolases"/>
    <property type="match status" value="1"/>
</dbReference>
<organism evidence="5">
    <name type="scientific">Billgrantia gudaonensis</name>
    <dbReference type="NCBI Taxonomy" id="376427"/>
    <lineage>
        <taxon>Bacteria</taxon>
        <taxon>Pseudomonadati</taxon>
        <taxon>Pseudomonadota</taxon>
        <taxon>Gammaproteobacteria</taxon>
        <taxon>Oceanospirillales</taxon>
        <taxon>Halomonadaceae</taxon>
        <taxon>Billgrantia</taxon>
    </lineage>
</organism>
<dbReference type="InterPro" id="IPR027417">
    <property type="entry name" value="P-loop_NTPase"/>
</dbReference>
<keyword evidence="2" id="KW-0547">Nucleotide-binding</keyword>
<dbReference type="InterPro" id="IPR003439">
    <property type="entry name" value="ABC_transporter-like_ATP-bd"/>
</dbReference>
<evidence type="ECO:0000256" key="3">
    <source>
        <dbReference type="ARBA" id="ARBA00022840"/>
    </source>
</evidence>
<accession>A0A3S0NWJ2</accession>
<evidence type="ECO:0000256" key="1">
    <source>
        <dbReference type="ARBA" id="ARBA00022448"/>
    </source>
</evidence>
<dbReference type="Pfam" id="PF00005">
    <property type="entry name" value="ABC_tran"/>
    <property type="match status" value="1"/>
</dbReference>
<dbReference type="GO" id="GO:0005886">
    <property type="term" value="C:plasma membrane"/>
    <property type="evidence" value="ECO:0007669"/>
    <property type="project" value="TreeGrafter"/>
</dbReference>
<dbReference type="PANTHER" id="PTHR45772">
    <property type="entry name" value="CONSERVED COMPONENT OF ABC TRANSPORTER FOR NATURAL AMINO ACIDS-RELATED"/>
    <property type="match status" value="1"/>
</dbReference>
<sequence>MRKPVRPPIGDVVLKVEHLDKHFGGLHVTNDVSFDLHKEYVGIIGPNGAGKTTVFNMISGFCVPTPARLRCSARTATSFLRKRPVPLPGDGVGRTFQIVQPFAAMTVEENIMVVPSIASARWRCRKAA</sequence>
<dbReference type="GO" id="GO:0042941">
    <property type="term" value="P:D-alanine transmembrane transport"/>
    <property type="evidence" value="ECO:0007669"/>
    <property type="project" value="TreeGrafter"/>
</dbReference>